<dbReference type="Proteomes" id="UP001304340">
    <property type="component" value="Chromosome"/>
</dbReference>
<dbReference type="GO" id="GO:0006508">
    <property type="term" value="P:proteolysis"/>
    <property type="evidence" value="ECO:0007669"/>
    <property type="project" value="InterPro"/>
</dbReference>
<feature type="domain" description="AB hydrolase-1" evidence="4">
    <location>
        <begin position="51"/>
        <end position="196"/>
    </location>
</feature>
<dbReference type="PRINTS" id="PR00793">
    <property type="entry name" value="PROAMNOPTASE"/>
</dbReference>
<dbReference type="InterPro" id="IPR051601">
    <property type="entry name" value="Serine_prot/Carboxylest_S33"/>
</dbReference>
<keyword evidence="6" id="KW-1185">Reference proteome</keyword>
<dbReference type="InterPro" id="IPR000073">
    <property type="entry name" value="AB_hydrolase_1"/>
</dbReference>
<dbReference type="PANTHER" id="PTHR43248:SF2">
    <property type="entry name" value="PROLYL AMINOPEPTIDASE"/>
    <property type="match status" value="1"/>
</dbReference>
<evidence type="ECO:0000313" key="5">
    <source>
        <dbReference type="EMBL" id="WPF83031.1"/>
    </source>
</evidence>
<keyword evidence="2 5" id="KW-0378">Hydrolase</keyword>
<dbReference type="RefSeq" id="WP_319158918.1">
    <property type="nucleotide sequence ID" value="NZ_CP138359.1"/>
</dbReference>
<organism evidence="5 6">
    <name type="scientific">Sanguibacter biliveldensis</name>
    <dbReference type="NCBI Taxonomy" id="3030830"/>
    <lineage>
        <taxon>Bacteria</taxon>
        <taxon>Bacillati</taxon>
        <taxon>Actinomycetota</taxon>
        <taxon>Actinomycetes</taxon>
        <taxon>Micrococcales</taxon>
        <taxon>Sanguibacteraceae</taxon>
        <taxon>Sanguibacter</taxon>
    </lineage>
</organism>
<protein>
    <submittedName>
        <fullName evidence="5">Alpha/beta fold hydrolase</fullName>
    </submittedName>
</protein>
<dbReference type="InterPro" id="IPR002410">
    <property type="entry name" value="Peptidase_S33"/>
</dbReference>
<gene>
    <name evidence="5" type="ORF">SANBI_000670</name>
</gene>
<dbReference type="PANTHER" id="PTHR43248">
    <property type="entry name" value="2-SUCCINYL-6-HYDROXY-2,4-CYCLOHEXADIENE-1-CARBOXYLATE SYNTHASE"/>
    <property type="match status" value="1"/>
</dbReference>
<dbReference type="Pfam" id="PF00561">
    <property type="entry name" value="Abhydrolase_1"/>
    <property type="match status" value="1"/>
</dbReference>
<dbReference type="SUPFAM" id="SSF53474">
    <property type="entry name" value="alpha/beta-Hydrolases"/>
    <property type="match status" value="1"/>
</dbReference>
<comment type="similarity">
    <text evidence="1">Belongs to the peptidase S33 family.</text>
</comment>
<feature type="region of interest" description="Disordered" evidence="3">
    <location>
        <begin position="424"/>
        <end position="444"/>
    </location>
</feature>
<dbReference type="GO" id="GO:0004177">
    <property type="term" value="F:aminopeptidase activity"/>
    <property type="evidence" value="ECO:0007669"/>
    <property type="project" value="UniProtKB-EC"/>
</dbReference>
<name>A0AAF0Z9F9_9MICO</name>
<dbReference type="InterPro" id="IPR029058">
    <property type="entry name" value="AB_hydrolase_fold"/>
</dbReference>
<dbReference type="AlphaFoldDB" id="A0AAF0Z9F9"/>
<proteinExistence type="inferred from homology"/>
<dbReference type="EMBL" id="CP138359">
    <property type="protein sequence ID" value="WPF83031.1"/>
    <property type="molecule type" value="Genomic_DNA"/>
</dbReference>
<sequence>MTSVSYTIPGLHVTDHEAEVPLDWASPDDGRTLTVFARELVAPSRRHDDLPLVVFLQGGPGGKGPRPTAADGWVGQMLATHRVVLLDQRGTGRSSAVRGAALAALGTPTEQAAYLAHFRADSIVDDAEHLRKTVYGGRRWATIGQSYGGFLTLTYLSRAPHALTACYVTGGLPSVWPDAHEVYRRTYPRTAAKNAQYYERFPQDVERIARIADRLDAGDVRLPDGDVLSTRRFQTLGMDFGMKPGFERVHWLVDEAFDRGSDDLSDTFLEAVMDLTSYRSRPLYAVLHESIYASGEATTGWAAHTVRAEHPAFDPSARPLLFSGEMIYPWMFEEISGLRPFQAAAEELAARSSWTTLYDPDVLASNEVLVAAAVYHDDMFVDAQLSLATAAHVGSVQTWVTNEFEHDGLRTGDVLSRLVRLVADQGGPRPETDEPSSVRGARHL</sequence>
<evidence type="ECO:0000313" key="6">
    <source>
        <dbReference type="Proteomes" id="UP001304340"/>
    </source>
</evidence>
<evidence type="ECO:0000259" key="4">
    <source>
        <dbReference type="Pfam" id="PF00561"/>
    </source>
</evidence>
<dbReference type="KEGG" id="sbil:SANBI_000670"/>
<evidence type="ECO:0000256" key="1">
    <source>
        <dbReference type="ARBA" id="ARBA00010088"/>
    </source>
</evidence>
<reference evidence="6" key="1">
    <citation type="submission" date="2023-11" db="EMBL/GenBank/DDBJ databases">
        <authorList>
            <person name="Helweg L.P."/>
            <person name="Kiel A."/>
            <person name="Hitz F."/>
            <person name="Ruckert-Reed C."/>
            <person name="Busche T."/>
            <person name="Kaltschmidt B."/>
            <person name="Kaltschmidt C."/>
        </authorList>
    </citation>
    <scope>NUCLEOTIDE SEQUENCE [LARGE SCALE GENOMIC DNA]</scope>
    <source>
        <strain evidence="6">4.1</strain>
    </source>
</reference>
<evidence type="ECO:0000256" key="3">
    <source>
        <dbReference type="SAM" id="MobiDB-lite"/>
    </source>
</evidence>
<dbReference type="Gene3D" id="3.40.50.1820">
    <property type="entry name" value="alpha/beta hydrolase"/>
    <property type="match status" value="1"/>
</dbReference>
<evidence type="ECO:0000256" key="2">
    <source>
        <dbReference type="ARBA" id="ARBA00022801"/>
    </source>
</evidence>
<accession>A0AAF0Z9F9</accession>